<keyword evidence="4" id="KW-1185">Reference proteome</keyword>
<accession>A0A1X7VDM3</accession>
<dbReference type="Pfam" id="PF08560">
    <property type="entry name" value="DUF1757"/>
    <property type="match status" value="1"/>
</dbReference>
<protein>
    <submittedName>
        <fullName evidence="3">Uncharacterized protein</fullName>
    </submittedName>
</protein>
<feature type="region of interest" description="Disordered" evidence="1">
    <location>
        <begin position="1"/>
        <end position="21"/>
    </location>
</feature>
<dbReference type="PANTHER" id="PTHR38636:SF1">
    <property type="entry name" value="CHLORIDE CHANNEL PROTEIN CLC-D"/>
    <property type="match status" value="1"/>
</dbReference>
<reference evidence="3" key="2">
    <citation type="submission" date="2017-05" db="UniProtKB">
        <authorList>
            <consortium name="EnsemblMetazoa"/>
        </authorList>
    </citation>
    <scope>IDENTIFICATION</scope>
</reference>
<dbReference type="KEGG" id="aqu:100633885"/>
<dbReference type="EnsemblMetazoa" id="Aqu2.1.38395_001">
    <property type="protein sequence ID" value="Aqu2.1.38395_001"/>
    <property type="gene ID" value="Aqu2.1.38395"/>
</dbReference>
<proteinExistence type="predicted"/>
<feature type="transmembrane region" description="Helical" evidence="2">
    <location>
        <begin position="44"/>
        <end position="62"/>
    </location>
</feature>
<dbReference type="Proteomes" id="UP000007879">
    <property type="component" value="Unassembled WGS sequence"/>
</dbReference>
<feature type="transmembrane region" description="Helical" evidence="2">
    <location>
        <begin position="146"/>
        <end position="166"/>
    </location>
</feature>
<evidence type="ECO:0000256" key="2">
    <source>
        <dbReference type="SAM" id="Phobius"/>
    </source>
</evidence>
<dbReference type="InterPro" id="IPR013869">
    <property type="entry name" value="DUF1757"/>
</dbReference>
<dbReference type="EnsemblMetazoa" id="XM_003384543.3">
    <property type="protein sequence ID" value="XP_003384591.1"/>
    <property type="gene ID" value="LOC100633885"/>
</dbReference>
<organism evidence="3">
    <name type="scientific">Amphimedon queenslandica</name>
    <name type="common">Sponge</name>
    <dbReference type="NCBI Taxonomy" id="400682"/>
    <lineage>
        <taxon>Eukaryota</taxon>
        <taxon>Metazoa</taxon>
        <taxon>Porifera</taxon>
        <taxon>Demospongiae</taxon>
        <taxon>Heteroscleromorpha</taxon>
        <taxon>Haplosclerida</taxon>
        <taxon>Niphatidae</taxon>
        <taxon>Amphimedon</taxon>
    </lineage>
</organism>
<dbReference type="PANTHER" id="PTHR38636">
    <property type="entry name" value="PROTEIN CBG20488"/>
    <property type="match status" value="1"/>
</dbReference>
<keyword evidence="2" id="KW-0472">Membrane</keyword>
<evidence type="ECO:0000313" key="3">
    <source>
        <dbReference type="EnsemblMetazoa" id="Aqu2.1.38395_001"/>
    </source>
</evidence>
<feature type="transmembrane region" description="Helical" evidence="2">
    <location>
        <begin position="78"/>
        <end position="98"/>
    </location>
</feature>
<dbReference type="OrthoDB" id="421638at2759"/>
<name>A0A1X7VDM3_AMPQE</name>
<gene>
    <name evidence="3" type="primary">100633885</name>
</gene>
<feature type="compositionally biased region" description="Basic and acidic residues" evidence="1">
    <location>
        <begin position="1"/>
        <end position="18"/>
    </location>
</feature>
<keyword evidence="2" id="KW-0812">Transmembrane</keyword>
<keyword evidence="2" id="KW-1133">Transmembrane helix</keyword>
<feature type="transmembrane region" description="Helical" evidence="2">
    <location>
        <begin position="118"/>
        <end position="139"/>
    </location>
</feature>
<sequence>MAAKEEATTKSEKKKEKVIATPDTTDESIPHPYFELYRHTMLRGANSGSLLTILFAPPILYFRGRRQPREIMYHTAKASVYGMLIGAGLSALATWAVVRKATYEEVFDRSYRLRYNKGQVHMDLVTYGVVGSGAVAGALTTSTMRATGALFGSAVGFGLAVFVHMATKGKD</sequence>
<dbReference type="AlphaFoldDB" id="A0A1X7VDM3"/>
<evidence type="ECO:0000256" key="1">
    <source>
        <dbReference type="SAM" id="MobiDB-lite"/>
    </source>
</evidence>
<evidence type="ECO:0000313" key="4">
    <source>
        <dbReference type="Proteomes" id="UP000007879"/>
    </source>
</evidence>
<dbReference type="InParanoid" id="A0A1X7VDM3"/>
<reference evidence="4" key="1">
    <citation type="journal article" date="2010" name="Nature">
        <title>The Amphimedon queenslandica genome and the evolution of animal complexity.</title>
        <authorList>
            <person name="Srivastava M."/>
            <person name="Simakov O."/>
            <person name="Chapman J."/>
            <person name="Fahey B."/>
            <person name="Gauthier M.E."/>
            <person name="Mitros T."/>
            <person name="Richards G.S."/>
            <person name="Conaco C."/>
            <person name="Dacre M."/>
            <person name="Hellsten U."/>
            <person name="Larroux C."/>
            <person name="Putnam N.H."/>
            <person name="Stanke M."/>
            <person name="Adamska M."/>
            <person name="Darling A."/>
            <person name="Degnan S.M."/>
            <person name="Oakley T.H."/>
            <person name="Plachetzki D.C."/>
            <person name="Zhai Y."/>
            <person name="Adamski M."/>
            <person name="Calcino A."/>
            <person name="Cummins S.F."/>
            <person name="Goodstein D.M."/>
            <person name="Harris C."/>
            <person name="Jackson D.J."/>
            <person name="Leys S.P."/>
            <person name="Shu S."/>
            <person name="Woodcroft B.J."/>
            <person name="Vervoort M."/>
            <person name="Kosik K.S."/>
            <person name="Manning G."/>
            <person name="Degnan B.M."/>
            <person name="Rokhsar D.S."/>
        </authorList>
    </citation>
    <scope>NUCLEOTIDE SEQUENCE [LARGE SCALE GENOMIC DNA]</scope>
</reference>